<dbReference type="InterPro" id="IPR017441">
    <property type="entry name" value="Protein_kinase_ATP_BS"/>
</dbReference>
<evidence type="ECO:0000259" key="2">
    <source>
        <dbReference type="PROSITE" id="PS50011"/>
    </source>
</evidence>
<accession>A0A9K3CYY7</accession>
<organism evidence="3 4">
    <name type="scientific">Kipferlia bialata</name>
    <dbReference type="NCBI Taxonomy" id="797122"/>
    <lineage>
        <taxon>Eukaryota</taxon>
        <taxon>Metamonada</taxon>
        <taxon>Carpediemonas-like organisms</taxon>
        <taxon>Kipferlia</taxon>
    </lineage>
</organism>
<dbReference type="InterPro" id="IPR053235">
    <property type="entry name" value="Ser_Thr_kinase"/>
</dbReference>
<keyword evidence="4" id="KW-1185">Reference proteome</keyword>
<dbReference type="GO" id="GO:0005524">
    <property type="term" value="F:ATP binding"/>
    <property type="evidence" value="ECO:0007669"/>
    <property type="project" value="UniProtKB-UniRule"/>
</dbReference>
<dbReference type="EMBL" id="BDIP01002152">
    <property type="protein sequence ID" value="GIQ85816.1"/>
    <property type="molecule type" value="Genomic_DNA"/>
</dbReference>
<keyword evidence="1" id="KW-0547">Nucleotide-binding</keyword>
<feature type="binding site" evidence="1">
    <location>
        <position position="66"/>
    </location>
    <ligand>
        <name>ATP</name>
        <dbReference type="ChEBI" id="CHEBI:30616"/>
    </ligand>
</feature>
<dbReference type="PANTHER" id="PTHR24361">
    <property type="entry name" value="MITOGEN-ACTIVATED KINASE KINASE KINASE"/>
    <property type="match status" value="1"/>
</dbReference>
<dbReference type="InterPro" id="IPR000719">
    <property type="entry name" value="Prot_kinase_dom"/>
</dbReference>
<comment type="caution">
    <text evidence="3">The sequence shown here is derived from an EMBL/GenBank/DDBJ whole genome shotgun (WGS) entry which is preliminary data.</text>
</comment>
<dbReference type="PROSITE" id="PS50011">
    <property type="entry name" value="PROTEIN_KINASE_DOM"/>
    <property type="match status" value="1"/>
</dbReference>
<dbReference type="PROSITE" id="PS00107">
    <property type="entry name" value="PROTEIN_KINASE_ATP"/>
    <property type="match status" value="1"/>
</dbReference>
<dbReference type="Pfam" id="PF00069">
    <property type="entry name" value="Pkinase"/>
    <property type="match status" value="1"/>
</dbReference>
<sequence>MVTAVGVQPSAQGMATLSESESEGDLLNLTLSRHKEYRVLSLLGKGTSGSVYLVERLADSKKMAIKCINLKEAGGGRLRTSEMTQMLKRMEAYISLFKDLSQHPHRNVVQYYDSFIETSTSELFVVLEYVKGSELADLVR</sequence>
<dbReference type="GO" id="GO:0004674">
    <property type="term" value="F:protein serine/threonine kinase activity"/>
    <property type="evidence" value="ECO:0007669"/>
    <property type="project" value="TreeGrafter"/>
</dbReference>
<evidence type="ECO:0000256" key="1">
    <source>
        <dbReference type="PROSITE-ProRule" id="PRU10141"/>
    </source>
</evidence>
<keyword evidence="1" id="KW-0067">ATP-binding</keyword>
<dbReference type="OrthoDB" id="248923at2759"/>
<dbReference type="InterPro" id="IPR011009">
    <property type="entry name" value="Kinase-like_dom_sf"/>
</dbReference>
<feature type="domain" description="Protein kinase" evidence="2">
    <location>
        <begin position="37"/>
        <end position="140"/>
    </location>
</feature>
<dbReference type="Proteomes" id="UP000265618">
    <property type="component" value="Unassembled WGS sequence"/>
</dbReference>
<dbReference type="AlphaFoldDB" id="A0A9K3CYY7"/>
<proteinExistence type="predicted"/>
<evidence type="ECO:0000313" key="4">
    <source>
        <dbReference type="Proteomes" id="UP000265618"/>
    </source>
</evidence>
<gene>
    <name evidence="3" type="ORF">KIPB_007547</name>
</gene>
<evidence type="ECO:0000313" key="3">
    <source>
        <dbReference type="EMBL" id="GIQ85816.1"/>
    </source>
</evidence>
<dbReference type="SUPFAM" id="SSF56112">
    <property type="entry name" value="Protein kinase-like (PK-like)"/>
    <property type="match status" value="1"/>
</dbReference>
<name>A0A9K3CYY7_9EUKA</name>
<dbReference type="Gene3D" id="3.30.200.20">
    <property type="entry name" value="Phosphorylase Kinase, domain 1"/>
    <property type="match status" value="1"/>
</dbReference>
<protein>
    <recommendedName>
        <fullName evidence="2">Protein kinase domain-containing protein</fullName>
    </recommendedName>
</protein>
<dbReference type="GO" id="GO:0005737">
    <property type="term" value="C:cytoplasm"/>
    <property type="evidence" value="ECO:0007669"/>
    <property type="project" value="TreeGrafter"/>
</dbReference>
<reference evidence="3 4" key="1">
    <citation type="journal article" date="2018" name="PLoS ONE">
        <title>The draft genome of Kipferlia bialata reveals reductive genome evolution in fornicate parasites.</title>
        <authorList>
            <person name="Tanifuji G."/>
            <person name="Takabayashi S."/>
            <person name="Kume K."/>
            <person name="Takagi M."/>
            <person name="Nakayama T."/>
            <person name="Kamikawa R."/>
            <person name="Inagaki Y."/>
            <person name="Hashimoto T."/>
        </authorList>
    </citation>
    <scope>NUCLEOTIDE SEQUENCE [LARGE SCALE GENOMIC DNA]</scope>
    <source>
        <strain evidence="3">NY0173</strain>
    </source>
</reference>